<feature type="binding site" evidence="7">
    <location>
        <position position="133"/>
    </location>
    <ligand>
        <name>sn-glycerol 3-phosphate</name>
        <dbReference type="ChEBI" id="CHEBI:57597"/>
    </ligand>
</feature>
<dbReference type="UniPathway" id="UPA00940"/>
<comment type="similarity">
    <text evidence="1 7 11">Belongs to the NAD-dependent glycerol-3-phosphate dehydrogenase family.</text>
</comment>
<keyword evidence="3 7" id="KW-0560">Oxidoreductase</keyword>
<dbReference type="GO" id="GO:0046168">
    <property type="term" value="P:glycerol-3-phosphate catabolic process"/>
    <property type="evidence" value="ECO:0007669"/>
    <property type="project" value="InterPro"/>
</dbReference>
<protein>
    <recommendedName>
        <fullName evidence="7">Glycerol-3-phosphate dehydrogenase [NAD(P)+]</fullName>
        <ecNumber evidence="7">1.1.1.94</ecNumber>
    </recommendedName>
    <alternativeName>
        <fullName evidence="7">NAD(P)(+)-dependent glycerol-3-phosphate dehydrogenase</fullName>
    </alternativeName>
    <alternativeName>
        <fullName evidence="7">NAD(P)H-dependent dihydroxyacetone-phosphate reductase</fullName>
    </alternativeName>
</protein>
<dbReference type="GO" id="GO:0005975">
    <property type="term" value="P:carbohydrate metabolic process"/>
    <property type="evidence" value="ECO:0007669"/>
    <property type="project" value="InterPro"/>
</dbReference>
<comment type="caution">
    <text evidence="7">Lacks conserved residue(s) required for the propagation of feature annotation.</text>
</comment>
<evidence type="ECO:0000313" key="16">
    <source>
        <dbReference type="Proteomes" id="UP000095463"/>
    </source>
</evidence>
<dbReference type="GO" id="GO:0008654">
    <property type="term" value="P:phospholipid biosynthetic process"/>
    <property type="evidence" value="ECO:0007669"/>
    <property type="project" value="UniProtKB-KW"/>
</dbReference>
<sequence length="321" mass="32454">MALERVAVVGAGAWGTALAQAAAIAGRDVTLVGRDPAAIDDINRNRRNSAHLGHQPLSDRITGALVLPDSDLVILAVPAQASRAALKPIAAALAHLPVVLTAKGLEHLTLKRQSEVLVDVSPTAIPYVLSGPSFAVDVAAGRPTAVTLAGDNAEATSAVAAALAGPTFRLYAADDRLGVELAGALKNVYALGCGAVDGAGLGASARSALLARAFAELTRLVVRMGGSASTLTGLAGLGDLTLSCTSTQSRNYRYGASLGRGESPGAELAEGALTAPVAKQLADQLLIDAPLIDAVNLLLGGTTTITDIVAGLMSRPLKREE</sequence>
<dbReference type="GO" id="GO:0005829">
    <property type="term" value="C:cytosol"/>
    <property type="evidence" value="ECO:0007669"/>
    <property type="project" value="TreeGrafter"/>
</dbReference>
<dbReference type="InterPro" id="IPR036291">
    <property type="entry name" value="NAD(P)-bd_dom_sf"/>
</dbReference>
<gene>
    <name evidence="7" type="primary">gpsA</name>
    <name evidence="15" type="ORF">VW23_018730</name>
</gene>
<dbReference type="InterPro" id="IPR006109">
    <property type="entry name" value="G3P_DH_NAD-dep_C"/>
</dbReference>
<comment type="pathway">
    <text evidence="7">Membrane lipid metabolism; glycerophospholipid metabolism.</text>
</comment>
<dbReference type="EMBL" id="LAJE02000176">
    <property type="protein sequence ID" value="OEO30957.1"/>
    <property type="molecule type" value="Genomic_DNA"/>
</dbReference>
<evidence type="ECO:0000256" key="5">
    <source>
        <dbReference type="ARBA" id="ARBA00023209"/>
    </source>
</evidence>
<feature type="active site" description="Proton acceptor" evidence="7 8">
    <location>
        <position position="186"/>
    </location>
</feature>
<dbReference type="InterPro" id="IPR013328">
    <property type="entry name" value="6PGD_dom2"/>
</dbReference>
<evidence type="ECO:0000259" key="13">
    <source>
        <dbReference type="Pfam" id="PF01210"/>
    </source>
</evidence>
<evidence type="ECO:0000256" key="9">
    <source>
        <dbReference type="PIRSR" id="PIRSR000114-2"/>
    </source>
</evidence>
<feature type="binding site" evidence="7">
    <location>
        <position position="186"/>
    </location>
    <ligand>
        <name>sn-glycerol 3-phosphate</name>
        <dbReference type="ChEBI" id="CHEBI:57597"/>
    </ligand>
</feature>
<dbReference type="InterPro" id="IPR011128">
    <property type="entry name" value="G3P_DH_NAD-dep_N"/>
</dbReference>
<keyword evidence="7" id="KW-0521">NADP</keyword>
<dbReference type="Pfam" id="PF07479">
    <property type="entry name" value="NAD_Gly3P_dh_C"/>
    <property type="match status" value="1"/>
</dbReference>
<feature type="binding site" evidence="7">
    <location>
        <position position="250"/>
    </location>
    <ligand>
        <name>sn-glycerol 3-phosphate</name>
        <dbReference type="ChEBI" id="CHEBI:57597"/>
    </ligand>
</feature>
<feature type="binding site" evidence="9">
    <location>
        <begin position="250"/>
        <end position="251"/>
    </location>
    <ligand>
        <name>substrate</name>
    </ligand>
</feature>
<dbReference type="PANTHER" id="PTHR11728">
    <property type="entry name" value="GLYCEROL-3-PHOSPHATE DEHYDROGENASE"/>
    <property type="match status" value="1"/>
</dbReference>
<feature type="domain" description="Glycerol-3-phosphate dehydrogenase NAD-dependent C-terminal" evidence="14">
    <location>
        <begin position="175"/>
        <end position="309"/>
    </location>
</feature>
<organism evidence="15 16">
    <name type="scientific">Devosia insulae DS-56</name>
    <dbReference type="NCBI Taxonomy" id="1116389"/>
    <lineage>
        <taxon>Bacteria</taxon>
        <taxon>Pseudomonadati</taxon>
        <taxon>Pseudomonadota</taxon>
        <taxon>Alphaproteobacteria</taxon>
        <taxon>Hyphomicrobiales</taxon>
        <taxon>Devosiaceae</taxon>
        <taxon>Devosia</taxon>
    </lineage>
</organism>
<evidence type="ECO:0000256" key="7">
    <source>
        <dbReference type="HAMAP-Rule" id="MF_00394"/>
    </source>
</evidence>
<feature type="binding site" evidence="7">
    <location>
        <position position="131"/>
    </location>
    <ligand>
        <name>sn-glycerol 3-phosphate</name>
        <dbReference type="ChEBI" id="CHEBI:57597"/>
    </ligand>
</feature>
<dbReference type="PIRSF" id="PIRSF000114">
    <property type="entry name" value="Glycerol-3-P_dh"/>
    <property type="match status" value="1"/>
</dbReference>
<feature type="binding site" evidence="10">
    <location>
        <position position="135"/>
    </location>
    <ligand>
        <name>NAD(+)</name>
        <dbReference type="ChEBI" id="CHEBI:57540"/>
    </ligand>
</feature>
<evidence type="ECO:0000256" key="1">
    <source>
        <dbReference type="ARBA" id="ARBA00011009"/>
    </source>
</evidence>
<dbReference type="SUPFAM" id="SSF51735">
    <property type="entry name" value="NAD(P)-binding Rossmann-fold domains"/>
    <property type="match status" value="1"/>
</dbReference>
<keyword evidence="2 7" id="KW-0444">Lipid biosynthesis</keyword>
<comment type="function">
    <text evidence="7">Catalyzes the reduction of the glycolytic intermediate dihydroxyacetone phosphate (DHAP) to sn-glycerol 3-phosphate (G3P), the key precursor for phospholipid synthesis.</text>
</comment>
<dbReference type="PANTHER" id="PTHR11728:SF1">
    <property type="entry name" value="GLYCEROL-3-PHOSPHATE DEHYDROGENASE [NAD(+)] 2, CHLOROPLASTIC"/>
    <property type="match status" value="1"/>
</dbReference>
<feature type="binding site" evidence="7">
    <location>
        <position position="135"/>
    </location>
    <ligand>
        <name>NADPH</name>
        <dbReference type="ChEBI" id="CHEBI:57783"/>
    </ligand>
</feature>
<evidence type="ECO:0000256" key="12">
    <source>
        <dbReference type="RuleBase" id="RU000439"/>
    </source>
</evidence>
<comment type="subcellular location">
    <subcellularLocation>
        <location evidence="7">Cytoplasm</location>
    </subcellularLocation>
</comment>
<keyword evidence="7" id="KW-0963">Cytoplasm</keyword>
<evidence type="ECO:0000256" key="8">
    <source>
        <dbReference type="PIRSR" id="PIRSR000114-1"/>
    </source>
</evidence>
<evidence type="ECO:0000256" key="2">
    <source>
        <dbReference type="ARBA" id="ARBA00022516"/>
    </source>
</evidence>
<keyword evidence="7 10" id="KW-0520">NAD</keyword>
<dbReference type="Pfam" id="PF01210">
    <property type="entry name" value="NAD_Gly3P_dh_N"/>
    <property type="match status" value="1"/>
</dbReference>
<keyword evidence="5 7" id="KW-0594">Phospholipid biosynthesis</keyword>
<dbReference type="GO" id="GO:0006650">
    <property type="term" value="P:glycerophospholipid metabolic process"/>
    <property type="evidence" value="ECO:0007669"/>
    <property type="project" value="UniProtKB-UniRule"/>
</dbReference>
<dbReference type="HAMAP" id="MF_00394">
    <property type="entry name" value="NAD_Glyc3P_dehydrog"/>
    <property type="match status" value="1"/>
</dbReference>
<accession>A0A1E5XQS2</accession>
<name>A0A1E5XQS2_9HYPH</name>
<feature type="binding site" evidence="7">
    <location>
        <position position="239"/>
    </location>
    <ligand>
        <name>sn-glycerol 3-phosphate</name>
        <dbReference type="ChEBI" id="CHEBI:57597"/>
    </ligand>
</feature>
<evidence type="ECO:0000256" key="6">
    <source>
        <dbReference type="ARBA" id="ARBA00023264"/>
    </source>
</evidence>
<dbReference type="GO" id="GO:0141153">
    <property type="term" value="F:glycerol-3-phosphate dehydrogenase (NADP+) activity"/>
    <property type="evidence" value="ECO:0007669"/>
    <property type="project" value="RHEA"/>
</dbReference>
<dbReference type="InterPro" id="IPR006168">
    <property type="entry name" value="G3P_DH_NAD-dep"/>
</dbReference>
<keyword evidence="4 7" id="KW-0443">Lipid metabolism</keyword>
<comment type="caution">
    <text evidence="15">The sequence shown here is derived from an EMBL/GenBank/DDBJ whole genome shotgun (WGS) entry which is preliminary data.</text>
</comment>
<dbReference type="OrthoDB" id="9812273at2"/>
<feature type="binding site" evidence="7">
    <location>
        <position position="34"/>
    </location>
    <ligand>
        <name>NADPH</name>
        <dbReference type="ChEBI" id="CHEBI:57783"/>
    </ligand>
</feature>
<dbReference type="GO" id="GO:0141152">
    <property type="term" value="F:glycerol-3-phosphate dehydrogenase (NAD+) activity"/>
    <property type="evidence" value="ECO:0007669"/>
    <property type="project" value="RHEA"/>
</dbReference>
<dbReference type="PROSITE" id="PS00957">
    <property type="entry name" value="NAD_G3PDH"/>
    <property type="match status" value="1"/>
</dbReference>
<dbReference type="RefSeq" id="WP_069909863.1">
    <property type="nucleotide sequence ID" value="NZ_LAJE02000176.1"/>
</dbReference>
<reference evidence="15 16" key="1">
    <citation type="journal article" date="2015" name="Genome Announc.">
        <title>Genome Assemblies of Three Soil-Associated Devosia species: D. insulae, D. limi, and D. soli.</title>
        <authorList>
            <person name="Hassan Y.I."/>
            <person name="Lepp D."/>
            <person name="Zhou T."/>
        </authorList>
    </citation>
    <scope>NUCLEOTIDE SEQUENCE [LARGE SCALE GENOMIC DNA]</scope>
    <source>
        <strain evidence="15 16">DS-56</strain>
    </source>
</reference>
<feature type="binding site" evidence="9">
    <location>
        <position position="103"/>
    </location>
    <ligand>
        <name>substrate</name>
    </ligand>
</feature>
<feature type="binding site" evidence="7">
    <location>
        <position position="249"/>
    </location>
    <ligand>
        <name>sn-glycerol 3-phosphate</name>
        <dbReference type="ChEBI" id="CHEBI:57597"/>
    </ligand>
</feature>
<keyword evidence="7" id="KW-0547">Nucleotide-binding</keyword>
<dbReference type="Proteomes" id="UP000095463">
    <property type="component" value="Unassembled WGS sequence"/>
</dbReference>
<feature type="binding site" evidence="7">
    <location>
        <position position="250"/>
    </location>
    <ligand>
        <name>NADPH</name>
        <dbReference type="ChEBI" id="CHEBI:57783"/>
    </ligand>
</feature>
<dbReference type="NCBIfam" id="NF000942">
    <property type="entry name" value="PRK00094.1-4"/>
    <property type="match status" value="1"/>
</dbReference>
<comment type="catalytic activity">
    <reaction evidence="7">
        <text>sn-glycerol 3-phosphate + NAD(+) = dihydroxyacetone phosphate + NADH + H(+)</text>
        <dbReference type="Rhea" id="RHEA:11092"/>
        <dbReference type="ChEBI" id="CHEBI:15378"/>
        <dbReference type="ChEBI" id="CHEBI:57540"/>
        <dbReference type="ChEBI" id="CHEBI:57597"/>
        <dbReference type="ChEBI" id="CHEBI:57642"/>
        <dbReference type="ChEBI" id="CHEBI:57945"/>
        <dbReference type="EC" id="1.1.1.94"/>
    </reaction>
</comment>
<evidence type="ECO:0000259" key="14">
    <source>
        <dbReference type="Pfam" id="PF07479"/>
    </source>
</evidence>
<evidence type="ECO:0000313" key="15">
    <source>
        <dbReference type="EMBL" id="OEO30957.1"/>
    </source>
</evidence>
<feature type="binding site" evidence="7">
    <location>
        <position position="103"/>
    </location>
    <ligand>
        <name>NADPH</name>
        <dbReference type="ChEBI" id="CHEBI:57783"/>
    </ligand>
</feature>
<evidence type="ECO:0000256" key="10">
    <source>
        <dbReference type="PIRSR" id="PIRSR000114-3"/>
    </source>
</evidence>
<dbReference type="InterPro" id="IPR008927">
    <property type="entry name" value="6-PGluconate_DH-like_C_sf"/>
</dbReference>
<dbReference type="GO" id="GO:0046167">
    <property type="term" value="P:glycerol-3-phosphate biosynthetic process"/>
    <property type="evidence" value="ECO:0007669"/>
    <property type="project" value="UniProtKB-UniRule"/>
</dbReference>
<feature type="binding site" evidence="7">
    <location>
        <position position="251"/>
    </location>
    <ligand>
        <name>sn-glycerol 3-phosphate</name>
        <dbReference type="ChEBI" id="CHEBI:57597"/>
    </ligand>
</feature>
<keyword evidence="16" id="KW-1185">Reference proteome</keyword>
<comment type="catalytic activity">
    <reaction evidence="7 12">
        <text>sn-glycerol 3-phosphate + NADP(+) = dihydroxyacetone phosphate + NADPH + H(+)</text>
        <dbReference type="Rhea" id="RHEA:11096"/>
        <dbReference type="ChEBI" id="CHEBI:15378"/>
        <dbReference type="ChEBI" id="CHEBI:57597"/>
        <dbReference type="ChEBI" id="CHEBI:57642"/>
        <dbReference type="ChEBI" id="CHEBI:57783"/>
        <dbReference type="ChEBI" id="CHEBI:58349"/>
        <dbReference type="EC" id="1.1.1.94"/>
    </reaction>
</comment>
<feature type="binding site" evidence="10">
    <location>
        <begin position="10"/>
        <end position="15"/>
    </location>
    <ligand>
        <name>NAD(+)</name>
        <dbReference type="ChEBI" id="CHEBI:57540"/>
    </ligand>
</feature>
<proteinExistence type="inferred from homology"/>
<dbReference type="Gene3D" id="3.40.50.720">
    <property type="entry name" value="NAD(P)-binding Rossmann-like Domain"/>
    <property type="match status" value="1"/>
</dbReference>
<dbReference type="EC" id="1.1.1.94" evidence="7"/>
<feature type="binding site" evidence="7">
    <location>
        <position position="14"/>
    </location>
    <ligand>
        <name>NADPH</name>
        <dbReference type="ChEBI" id="CHEBI:57783"/>
    </ligand>
</feature>
<evidence type="ECO:0000256" key="11">
    <source>
        <dbReference type="RuleBase" id="RU000437"/>
    </source>
</evidence>
<dbReference type="NCBIfam" id="NF000940">
    <property type="entry name" value="PRK00094.1-2"/>
    <property type="match status" value="1"/>
</dbReference>
<dbReference type="AlphaFoldDB" id="A0A1E5XQS2"/>
<feature type="binding site" evidence="10">
    <location>
        <position position="250"/>
    </location>
    <ligand>
        <name>NAD(+)</name>
        <dbReference type="ChEBI" id="CHEBI:57540"/>
    </ligand>
</feature>
<dbReference type="SUPFAM" id="SSF48179">
    <property type="entry name" value="6-phosphogluconate dehydrogenase C-terminal domain-like"/>
    <property type="match status" value="1"/>
</dbReference>
<dbReference type="PRINTS" id="PR00077">
    <property type="entry name" value="GPDHDRGNASE"/>
</dbReference>
<keyword evidence="6 7" id="KW-1208">Phospholipid metabolism</keyword>
<dbReference type="Gene3D" id="1.10.1040.10">
    <property type="entry name" value="N-(1-d-carboxylethyl)-l-norvaline Dehydrogenase, domain 2"/>
    <property type="match status" value="1"/>
</dbReference>
<feature type="binding site" evidence="7">
    <location>
        <position position="270"/>
    </location>
    <ligand>
        <name>NADPH</name>
        <dbReference type="ChEBI" id="CHEBI:57783"/>
    </ligand>
</feature>
<evidence type="ECO:0000256" key="3">
    <source>
        <dbReference type="ARBA" id="ARBA00023002"/>
    </source>
</evidence>
<dbReference type="GO" id="GO:0051287">
    <property type="term" value="F:NAD binding"/>
    <property type="evidence" value="ECO:0007669"/>
    <property type="project" value="InterPro"/>
</dbReference>
<feature type="domain" description="Glycerol-3-phosphate dehydrogenase NAD-dependent N-terminal" evidence="13">
    <location>
        <begin position="6"/>
        <end position="154"/>
    </location>
</feature>
<evidence type="ECO:0000256" key="4">
    <source>
        <dbReference type="ARBA" id="ARBA00023098"/>
    </source>
</evidence>
<feature type="binding site" evidence="7">
    <location>
        <position position="103"/>
    </location>
    <ligand>
        <name>sn-glycerol 3-phosphate</name>
        <dbReference type="ChEBI" id="CHEBI:57597"/>
    </ligand>
</feature>